<feature type="active site" description="Proton acceptor" evidence="17">
    <location>
        <position position="150"/>
    </location>
</feature>
<dbReference type="NCBIfam" id="TIGR00573">
    <property type="entry name" value="dnaq"/>
    <property type="match status" value="1"/>
</dbReference>
<dbReference type="SUPFAM" id="SSF53098">
    <property type="entry name" value="Ribonuclease H-like"/>
    <property type="match status" value="1"/>
</dbReference>
<evidence type="ECO:0000256" key="12">
    <source>
        <dbReference type="ARBA" id="ARBA00022932"/>
    </source>
</evidence>
<evidence type="ECO:0000256" key="17">
    <source>
        <dbReference type="PIRSR" id="PIRSR606309-1"/>
    </source>
</evidence>
<keyword evidence="23" id="KW-1185">Reference proteome</keyword>
<keyword evidence="13 19" id="KW-0464">Manganese</keyword>
<dbReference type="GO" id="GO:0005829">
    <property type="term" value="C:cytosol"/>
    <property type="evidence" value="ECO:0007669"/>
    <property type="project" value="TreeGrafter"/>
</dbReference>
<dbReference type="EC" id="2.7.7.7" evidence="2 20"/>
<comment type="cofactor">
    <cofactor evidence="1 20">
        <name>Mn(2+)</name>
        <dbReference type="ChEBI" id="CHEBI:29035"/>
    </cofactor>
</comment>
<keyword evidence="9 20" id="KW-0378">Hydrolase</keyword>
<feature type="binding site" evidence="19">
    <location>
        <position position="9"/>
    </location>
    <ligand>
        <name>a divalent metal cation</name>
        <dbReference type="ChEBI" id="CHEBI:60240"/>
        <label>1</label>
        <note>catalytic</note>
    </ligand>
</feature>
<evidence type="ECO:0000256" key="15">
    <source>
        <dbReference type="ARBA" id="ARBA00026073"/>
    </source>
</evidence>
<comment type="catalytic activity">
    <reaction evidence="16 20">
        <text>DNA(n) + a 2'-deoxyribonucleoside 5'-triphosphate = DNA(n+1) + diphosphate</text>
        <dbReference type="Rhea" id="RHEA:22508"/>
        <dbReference type="Rhea" id="RHEA-COMP:17339"/>
        <dbReference type="Rhea" id="RHEA-COMP:17340"/>
        <dbReference type="ChEBI" id="CHEBI:33019"/>
        <dbReference type="ChEBI" id="CHEBI:61560"/>
        <dbReference type="ChEBI" id="CHEBI:173112"/>
        <dbReference type="EC" id="2.7.7.7"/>
    </reaction>
</comment>
<dbReference type="InterPro" id="IPR036397">
    <property type="entry name" value="RNaseH_sf"/>
</dbReference>
<gene>
    <name evidence="20" type="primary">dnaQ</name>
    <name evidence="22" type="ORF">FRZ44_51910</name>
</gene>
<keyword evidence="12 20" id="KW-0239">DNA-directed DNA polymerase</keyword>
<feature type="domain" description="Exonuclease" evidence="21">
    <location>
        <begin position="2"/>
        <end position="172"/>
    </location>
</feature>
<feature type="binding site" evidence="19">
    <location>
        <position position="7"/>
    </location>
    <ligand>
        <name>a divalent metal cation</name>
        <dbReference type="ChEBI" id="CHEBI:60240"/>
        <label>1</label>
        <note>catalytic</note>
    </ligand>
</feature>
<evidence type="ECO:0000256" key="19">
    <source>
        <dbReference type="PIRSR" id="PIRSR606309-3"/>
    </source>
</evidence>
<evidence type="ECO:0000256" key="3">
    <source>
        <dbReference type="ARBA" id="ARBA00020352"/>
    </source>
</evidence>
<keyword evidence="8 19" id="KW-0479">Metal-binding</keyword>
<dbReference type="GO" id="GO:0003677">
    <property type="term" value="F:DNA binding"/>
    <property type="evidence" value="ECO:0007669"/>
    <property type="project" value="InterPro"/>
</dbReference>
<protein>
    <recommendedName>
        <fullName evidence="3 20">DNA polymerase III subunit epsilon</fullName>
        <ecNumber evidence="2 20">2.7.7.7</ecNumber>
    </recommendedName>
</protein>
<evidence type="ECO:0000256" key="5">
    <source>
        <dbReference type="ARBA" id="ARBA00022695"/>
    </source>
</evidence>
<dbReference type="OrthoDB" id="9804290at2"/>
<evidence type="ECO:0000256" key="13">
    <source>
        <dbReference type="ARBA" id="ARBA00023211"/>
    </source>
</evidence>
<sequence length="230" mass="24694">MREIVLDTETTGLSAVGGDRIIEIACVELFNHIPTGRNFQRYLNPERGVSADAFAIHGLSDVFLADKPRFAEILADLEAFIADSPLVIHNAEFDMGFINAELARLGRPPLDPTRAVDTVTIARRKFPGAPASLDALCKRFGVDNSARTKHGALLDVELLAEVYLELVGGRQAGLALLAESGAAADASSDHELVGRTTAARPPRHFAPSPEELAAHAELVKSLADPIWLKA</sequence>
<keyword evidence="7 20" id="KW-0540">Nuclease</keyword>
<dbReference type="EMBL" id="CP042906">
    <property type="protein sequence ID" value="QEX19876.1"/>
    <property type="molecule type" value="Genomic_DNA"/>
</dbReference>
<accession>A0A5J6MYX7</accession>
<keyword evidence="6 20" id="KW-0235">DNA replication</keyword>
<dbReference type="InterPro" id="IPR012337">
    <property type="entry name" value="RNaseH-like_sf"/>
</dbReference>
<keyword evidence="5 20" id="KW-0548">Nucleotidyltransferase</keyword>
<dbReference type="InterPro" id="IPR013520">
    <property type="entry name" value="Ribonucl_H"/>
</dbReference>
<evidence type="ECO:0000256" key="18">
    <source>
        <dbReference type="PIRSR" id="PIRSR606309-2"/>
    </source>
</evidence>
<dbReference type="PANTHER" id="PTHR30231">
    <property type="entry name" value="DNA POLYMERASE III SUBUNIT EPSILON"/>
    <property type="match status" value="1"/>
</dbReference>
<feature type="binding site" evidence="18">
    <location>
        <position position="9"/>
    </location>
    <ligand>
        <name>substrate</name>
    </ligand>
</feature>
<evidence type="ECO:0000259" key="21">
    <source>
        <dbReference type="SMART" id="SM00479"/>
    </source>
</evidence>
<proteinExistence type="predicted"/>
<evidence type="ECO:0000256" key="11">
    <source>
        <dbReference type="ARBA" id="ARBA00022842"/>
    </source>
</evidence>
<dbReference type="Pfam" id="PF00929">
    <property type="entry name" value="RNase_T"/>
    <property type="match status" value="1"/>
</dbReference>
<dbReference type="InterPro" id="IPR006309">
    <property type="entry name" value="DnaQ_proteo"/>
</dbReference>
<feature type="binding site" evidence="18">
    <location>
        <position position="57"/>
    </location>
    <ligand>
        <name>substrate</name>
    </ligand>
</feature>
<comment type="subunit">
    <text evidence="15 20">DNA polymerase III contains a core (composed of alpha, epsilon and theta chains) that associates with a tau subunit. This core dimerizes to form the POLIII' complex. PolIII' associates with the gamma complex (composed of gamma, delta, delta', psi and chi chains) and with the beta chain to form the complete DNA polymerase III complex.</text>
</comment>
<dbReference type="GO" id="GO:0045004">
    <property type="term" value="P:DNA replication proofreading"/>
    <property type="evidence" value="ECO:0007669"/>
    <property type="project" value="TreeGrafter"/>
</dbReference>
<evidence type="ECO:0000256" key="4">
    <source>
        <dbReference type="ARBA" id="ARBA00022679"/>
    </source>
</evidence>
<evidence type="ECO:0000256" key="9">
    <source>
        <dbReference type="ARBA" id="ARBA00022801"/>
    </source>
</evidence>
<comment type="cofactor">
    <cofactor evidence="19">
        <name>Mg(2+)</name>
        <dbReference type="ChEBI" id="CHEBI:18420"/>
    </cofactor>
    <cofactor evidence="19">
        <name>Mn(2+)</name>
        <dbReference type="ChEBI" id="CHEBI:29035"/>
    </cofactor>
    <text evidence="19">Binds 2 divalent metal cations. Magnesium or manganese.</text>
</comment>
<evidence type="ECO:0000256" key="7">
    <source>
        <dbReference type="ARBA" id="ARBA00022722"/>
    </source>
</evidence>
<dbReference type="FunFam" id="3.30.420.10:FF:000012">
    <property type="entry name" value="DNA polymerase III subunit epsilon"/>
    <property type="match status" value="1"/>
</dbReference>
<dbReference type="SMART" id="SM00479">
    <property type="entry name" value="EXOIII"/>
    <property type="match status" value="1"/>
</dbReference>
<comment type="function">
    <text evidence="14 20">DNA polymerase III is a complex, multichain enzyme responsible for most of the replicative synthesis in bacteria. The epsilon subunit contain the editing function and is a proofreading 3'-5' exonuclease.</text>
</comment>
<dbReference type="NCBIfam" id="NF004316">
    <property type="entry name" value="PRK05711.1"/>
    <property type="match status" value="1"/>
</dbReference>
<keyword evidence="11 19" id="KW-0460">Magnesium</keyword>
<organism evidence="22 23">
    <name type="scientific">Hypericibacter terrae</name>
    <dbReference type="NCBI Taxonomy" id="2602015"/>
    <lineage>
        <taxon>Bacteria</taxon>
        <taxon>Pseudomonadati</taxon>
        <taxon>Pseudomonadota</taxon>
        <taxon>Alphaproteobacteria</taxon>
        <taxon>Rhodospirillales</taxon>
        <taxon>Dongiaceae</taxon>
        <taxon>Hypericibacter</taxon>
    </lineage>
</organism>
<reference evidence="22 23" key="1">
    <citation type="submission" date="2019-08" db="EMBL/GenBank/DDBJ databases">
        <title>Hyperibacter terrae gen. nov., sp. nov. and Hyperibacter viscosus sp. nov., two new members in the family Rhodospirillaceae isolated from the rhizosphere of Hypericum perforatum.</title>
        <authorList>
            <person name="Noviana Z."/>
        </authorList>
    </citation>
    <scope>NUCLEOTIDE SEQUENCE [LARGE SCALE GENOMIC DNA]</scope>
    <source>
        <strain evidence="22 23">R5913</strain>
    </source>
</reference>
<dbReference type="RefSeq" id="WP_151179898.1">
    <property type="nucleotide sequence ID" value="NZ_CP042906.1"/>
</dbReference>
<dbReference type="GO" id="GO:0008408">
    <property type="term" value="F:3'-5' exonuclease activity"/>
    <property type="evidence" value="ECO:0007669"/>
    <property type="project" value="TreeGrafter"/>
</dbReference>
<feature type="binding site" evidence="18">
    <location>
        <position position="7"/>
    </location>
    <ligand>
        <name>substrate</name>
    </ligand>
</feature>
<evidence type="ECO:0000256" key="2">
    <source>
        <dbReference type="ARBA" id="ARBA00012417"/>
    </source>
</evidence>
<feature type="binding site" evidence="19">
    <location>
        <position position="155"/>
    </location>
    <ligand>
        <name>a divalent metal cation</name>
        <dbReference type="ChEBI" id="CHEBI:60240"/>
        <label>1</label>
        <note>catalytic</note>
    </ligand>
</feature>
<name>A0A5J6MYX7_9PROT</name>
<dbReference type="CDD" id="cd06131">
    <property type="entry name" value="DNA_pol_III_epsilon_Ecoli_like"/>
    <property type="match status" value="1"/>
</dbReference>
<dbReference type="InterPro" id="IPR006054">
    <property type="entry name" value="DnaQ"/>
</dbReference>
<evidence type="ECO:0000256" key="16">
    <source>
        <dbReference type="ARBA" id="ARBA00049244"/>
    </source>
</evidence>
<feature type="binding site" evidence="18">
    <location>
        <position position="155"/>
    </location>
    <ligand>
        <name>substrate</name>
    </ligand>
</feature>
<dbReference type="GO" id="GO:0046872">
    <property type="term" value="F:metal ion binding"/>
    <property type="evidence" value="ECO:0007669"/>
    <property type="project" value="UniProtKB-KW"/>
</dbReference>
<keyword evidence="4 20" id="KW-0808">Transferase</keyword>
<evidence type="ECO:0000256" key="1">
    <source>
        <dbReference type="ARBA" id="ARBA00001936"/>
    </source>
</evidence>
<dbReference type="Proteomes" id="UP000326202">
    <property type="component" value="Chromosome"/>
</dbReference>
<dbReference type="NCBIfam" id="TIGR01406">
    <property type="entry name" value="dnaQ_proteo"/>
    <property type="match status" value="1"/>
</dbReference>
<keyword evidence="10 20" id="KW-0269">Exonuclease</keyword>
<dbReference type="PANTHER" id="PTHR30231:SF41">
    <property type="entry name" value="DNA POLYMERASE III SUBUNIT EPSILON"/>
    <property type="match status" value="1"/>
</dbReference>
<evidence type="ECO:0000313" key="23">
    <source>
        <dbReference type="Proteomes" id="UP000326202"/>
    </source>
</evidence>
<evidence type="ECO:0000256" key="10">
    <source>
        <dbReference type="ARBA" id="ARBA00022839"/>
    </source>
</evidence>
<evidence type="ECO:0000256" key="6">
    <source>
        <dbReference type="ARBA" id="ARBA00022705"/>
    </source>
</evidence>
<evidence type="ECO:0000256" key="14">
    <source>
        <dbReference type="ARBA" id="ARBA00025483"/>
    </source>
</evidence>
<evidence type="ECO:0000256" key="20">
    <source>
        <dbReference type="RuleBase" id="RU364087"/>
    </source>
</evidence>
<dbReference type="Gene3D" id="3.30.420.10">
    <property type="entry name" value="Ribonuclease H-like superfamily/Ribonuclease H"/>
    <property type="match status" value="1"/>
</dbReference>
<dbReference type="GO" id="GO:0003887">
    <property type="term" value="F:DNA-directed DNA polymerase activity"/>
    <property type="evidence" value="ECO:0007669"/>
    <property type="project" value="UniProtKB-KW"/>
</dbReference>
<evidence type="ECO:0000313" key="22">
    <source>
        <dbReference type="EMBL" id="QEX19876.1"/>
    </source>
</evidence>
<dbReference type="AlphaFoldDB" id="A0A5J6MYX7"/>
<dbReference type="KEGG" id="htq:FRZ44_51910"/>
<evidence type="ECO:0000256" key="8">
    <source>
        <dbReference type="ARBA" id="ARBA00022723"/>
    </source>
</evidence>